<dbReference type="PROSITE" id="PS50102">
    <property type="entry name" value="RRM"/>
    <property type="match status" value="1"/>
</dbReference>
<keyword evidence="1" id="KW-0694">RNA-binding</keyword>
<keyword evidence="4" id="KW-0687">Ribonucleoprotein</keyword>
<evidence type="ECO:0000256" key="2">
    <source>
        <dbReference type="SAM" id="MobiDB-lite"/>
    </source>
</evidence>
<evidence type="ECO:0000259" key="3">
    <source>
        <dbReference type="PROSITE" id="PS50102"/>
    </source>
</evidence>
<dbReference type="PANTHER" id="PTHR15241">
    <property type="entry name" value="TRANSFORMER-2-RELATED"/>
    <property type="match status" value="1"/>
</dbReference>
<comment type="caution">
    <text evidence="4">The sequence shown here is derived from an EMBL/GenBank/DDBJ whole genome shotgun (WGS) entry which is preliminary data.</text>
</comment>
<name>A0ABQ8XPT4_9EUKA</name>
<evidence type="ECO:0000313" key="4">
    <source>
        <dbReference type="EMBL" id="KAJ6234345.1"/>
    </source>
</evidence>
<feature type="domain" description="RRM" evidence="3">
    <location>
        <begin position="144"/>
        <end position="221"/>
    </location>
</feature>
<dbReference type="Gene3D" id="3.30.70.330">
    <property type="match status" value="1"/>
</dbReference>
<reference evidence="4" key="1">
    <citation type="submission" date="2022-08" db="EMBL/GenBank/DDBJ databases">
        <title>Novel sulfate-reducing endosymbionts in the free-living metamonad Anaeramoeba.</title>
        <authorList>
            <person name="Jerlstrom-Hultqvist J."/>
            <person name="Cepicka I."/>
            <person name="Gallot-Lavallee L."/>
            <person name="Salas-Leiva D."/>
            <person name="Curtis B.A."/>
            <person name="Zahonova K."/>
            <person name="Pipaliya S."/>
            <person name="Dacks J."/>
            <person name="Roger A.J."/>
        </authorList>
    </citation>
    <scope>NUCLEOTIDE SEQUENCE</scope>
    <source>
        <strain evidence="4">Schooner1</strain>
    </source>
</reference>
<dbReference type="PANTHER" id="PTHR15241:SF304">
    <property type="entry name" value="RRM DOMAIN-CONTAINING PROTEIN"/>
    <property type="match status" value="1"/>
</dbReference>
<dbReference type="Proteomes" id="UP001150062">
    <property type="component" value="Unassembled WGS sequence"/>
</dbReference>
<dbReference type="Pfam" id="PF00076">
    <property type="entry name" value="RRM_1"/>
    <property type="match status" value="1"/>
</dbReference>
<dbReference type="InterPro" id="IPR035979">
    <property type="entry name" value="RBD_domain_sf"/>
</dbReference>
<accession>A0ABQ8XPT4</accession>
<dbReference type="CDD" id="cd00590">
    <property type="entry name" value="RRM_SF"/>
    <property type="match status" value="1"/>
</dbReference>
<proteinExistence type="predicted"/>
<feature type="region of interest" description="Disordered" evidence="2">
    <location>
        <begin position="227"/>
        <end position="263"/>
    </location>
</feature>
<dbReference type="InterPro" id="IPR000504">
    <property type="entry name" value="RRM_dom"/>
</dbReference>
<protein>
    <submittedName>
        <fullName evidence="4">Heterogeneous nuclear ribonucleoprotein-related</fullName>
    </submittedName>
</protein>
<feature type="compositionally biased region" description="Basic residues" evidence="2">
    <location>
        <begin position="249"/>
        <end position="263"/>
    </location>
</feature>
<evidence type="ECO:0000256" key="1">
    <source>
        <dbReference type="PROSITE-ProRule" id="PRU00176"/>
    </source>
</evidence>
<dbReference type="SUPFAM" id="SSF54928">
    <property type="entry name" value="RNA-binding domain, RBD"/>
    <property type="match status" value="1"/>
</dbReference>
<sequence length="263" mass="31460">MKHNLHCHIQAKEENLLLQTEENKEVTSYRSILDQKLYPLSTHRSHSDNILEIPTKDKPKNIKIQLSLLKPTIVEQKRKEPFKKQNKKESEIVINKEATSFPEKIKIGVRKRRYEQETYTNKSILFLNTDHSFENFRSGHQSTNQIFISGLNFDAKERDVLQYFSKYDQARSVKLLYNKYGKKTGQAFVTYYKKEEADRAVHFYHKQMMMSRWLWVRLSYNNKQPIKKKTKQNSNKSYKKVNQLEGVTKKARKNRKNKKNKKK</sequence>
<dbReference type="InterPro" id="IPR012677">
    <property type="entry name" value="Nucleotide-bd_a/b_plait_sf"/>
</dbReference>
<gene>
    <name evidence="4" type="ORF">M0813_04148</name>
</gene>
<dbReference type="EMBL" id="JAOAOG010000271">
    <property type="protein sequence ID" value="KAJ6234345.1"/>
    <property type="molecule type" value="Genomic_DNA"/>
</dbReference>
<keyword evidence="5" id="KW-1185">Reference proteome</keyword>
<evidence type="ECO:0000313" key="5">
    <source>
        <dbReference type="Proteomes" id="UP001150062"/>
    </source>
</evidence>
<dbReference type="GO" id="GO:1990904">
    <property type="term" value="C:ribonucleoprotein complex"/>
    <property type="evidence" value="ECO:0007669"/>
    <property type="project" value="UniProtKB-KW"/>
</dbReference>
<organism evidence="4 5">
    <name type="scientific">Anaeramoeba flamelloides</name>
    <dbReference type="NCBI Taxonomy" id="1746091"/>
    <lineage>
        <taxon>Eukaryota</taxon>
        <taxon>Metamonada</taxon>
        <taxon>Anaeramoebidae</taxon>
        <taxon>Anaeramoeba</taxon>
    </lineage>
</organism>
<dbReference type="SMART" id="SM00360">
    <property type="entry name" value="RRM"/>
    <property type="match status" value="1"/>
</dbReference>